<dbReference type="InterPro" id="IPR055414">
    <property type="entry name" value="LRR_R13L4/SHOC2-like"/>
</dbReference>
<evidence type="ECO:0000313" key="4">
    <source>
        <dbReference type="Proteomes" id="UP000593564"/>
    </source>
</evidence>
<organism evidence="3 4">
    <name type="scientific">Camellia sinensis</name>
    <name type="common">Tea plant</name>
    <name type="synonym">Thea sinensis</name>
    <dbReference type="NCBI Taxonomy" id="4442"/>
    <lineage>
        <taxon>Eukaryota</taxon>
        <taxon>Viridiplantae</taxon>
        <taxon>Streptophyta</taxon>
        <taxon>Embryophyta</taxon>
        <taxon>Tracheophyta</taxon>
        <taxon>Spermatophyta</taxon>
        <taxon>Magnoliopsida</taxon>
        <taxon>eudicotyledons</taxon>
        <taxon>Gunneridae</taxon>
        <taxon>Pentapetalae</taxon>
        <taxon>asterids</taxon>
        <taxon>Ericales</taxon>
        <taxon>Theaceae</taxon>
        <taxon>Camellia</taxon>
    </lineage>
</organism>
<dbReference type="Gene3D" id="3.80.10.10">
    <property type="entry name" value="Ribonuclease Inhibitor"/>
    <property type="match status" value="1"/>
</dbReference>
<comment type="caution">
    <text evidence="3">The sequence shown here is derived from an EMBL/GenBank/DDBJ whole genome shotgun (WGS) entry which is preliminary data.</text>
</comment>
<dbReference type="PANTHER" id="PTHR15140:SF37">
    <property type="entry name" value="UBIQUITIN-LIKE DOMAIN-CONTAINING PROTEIN"/>
    <property type="match status" value="1"/>
</dbReference>
<keyword evidence="1" id="KW-0677">Repeat</keyword>
<sequence>MLSPLKVGEEASSYRQSNLVKLPRQANKREIPPYTHKFEKIIGYNDNSFGDMCSFIWWTFKLLRVLEMCYDNAFFPIELTQLVNLRYLAINLKDSYELPPSISNLSNLETLTIISTQWRKVILPCNVWKIPKLRHLYAKGGANYDASLCSEEAVTDHNHPSILENLRTITKLKYYGFIQDLLARTPFLTKLGICRQLFSDSGNWMFLNLEFLRHLETLKLRSNFFHGYPTTLGGVKFPANIKRLTLKYTGIEWEEISVLGMMLPNLELLKLEDDQWATTDGGFPRLKFLKLKNLKFKQWITCSRHFPSLQHLSLEWCKDLKEIPSSLGDILTLQLIEVNCCHFSVEESIRKIKEEHERIGNNWWKVLISKQPW</sequence>
<evidence type="ECO:0000313" key="3">
    <source>
        <dbReference type="EMBL" id="KAF5939760.1"/>
    </source>
</evidence>
<reference evidence="3 4" key="2">
    <citation type="submission" date="2020-07" db="EMBL/GenBank/DDBJ databases">
        <title>Genome assembly of wild tea tree DASZ reveals pedigree and selection history of tea varieties.</title>
        <authorList>
            <person name="Zhang W."/>
        </authorList>
    </citation>
    <scope>NUCLEOTIDE SEQUENCE [LARGE SCALE GENOMIC DNA]</scope>
    <source>
        <strain evidence="4">cv. G240</strain>
        <tissue evidence="3">Leaf</tissue>
    </source>
</reference>
<dbReference type="PANTHER" id="PTHR15140">
    <property type="entry name" value="TUBULIN-SPECIFIC CHAPERONE E"/>
    <property type="match status" value="1"/>
</dbReference>
<dbReference type="AlphaFoldDB" id="A0A7J7GG72"/>
<name>A0A7J7GG72_CAMSI</name>
<dbReference type="Proteomes" id="UP000593564">
    <property type="component" value="Unassembled WGS sequence"/>
</dbReference>
<protein>
    <recommendedName>
        <fullName evidence="2">Disease resistance R13L4/SHOC-2-like LRR domain-containing protein</fullName>
    </recommendedName>
</protein>
<evidence type="ECO:0000256" key="1">
    <source>
        <dbReference type="ARBA" id="ARBA00022737"/>
    </source>
</evidence>
<dbReference type="InterPro" id="IPR032675">
    <property type="entry name" value="LRR_dom_sf"/>
</dbReference>
<keyword evidence="4" id="KW-1185">Reference proteome</keyword>
<reference evidence="4" key="1">
    <citation type="journal article" date="2020" name="Nat. Commun.">
        <title>Genome assembly of wild tea tree DASZ reveals pedigree and selection history of tea varieties.</title>
        <authorList>
            <person name="Zhang W."/>
            <person name="Zhang Y."/>
            <person name="Qiu H."/>
            <person name="Guo Y."/>
            <person name="Wan H."/>
            <person name="Zhang X."/>
            <person name="Scossa F."/>
            <person name="Alseekh S."/>
            <person name="Zhang Q."/>
            <person name="Wang P."/>
            <person name="Xu L."/>
            <person name="Schmidt M.H."/>
            <person name="Jia X."/>
            <person name="Li D."/>
            <person name="Zhu A."/>
            <person name="Guo F."/>
            <person name="Chen W."/>
            <person name="Ni D."/>
            <person name="Usadel B."/>
            <person name="Fernie A.R."/>
            <person name="Wen W."/>
        </authorList>
    </citation>
    <scope>NUCLEOTIDE SEQUENCE [LARGE SCALE GENOMIC DNA]</scope>
    <source>
        <strain evidence="4">cv. G240</strain>
    </source>
</reference>
<dbReference type="SUPFAM" id="SSF52058">
    <property type="entry name" value="L domain-like"/>
    <property type="match status" value="1"/>
</dbReference>
<evidence type="ECO:0000259" key="2">
    <source>
        <dbReference type="Pfam" id="PF23598"/>
    </source>
</evidence>
<accession>A0A7J7GG72</accession>
<proteinExistence type="predicted"/>
<dbReference type="EMBL" id="JACBKZ010000011">
    <property type="protein sequence ID" value="KAF5939760.1"/>
    <property type="molecule type" value="Genomic_DNA"/>
</dbReference>
<dbReference type="Pfam" id="PF23598">
    <property type="entry name" value="LRR_14"/>
    <property type="match status" value="1"/>
</dbReference>
<feature type="domain" description="Disease resistance R13L4/SHOC-2-like LRR" evidence="2">
    <location>
        <begin position="58"/>
        <end position="355"/>
    </location>
</feature>
<gene>
    <name evidence="3" type="ORF">HYC85_024019</name>
</gene>